<feature type="transmembrane region" description="Helical" evidence="7">
    <location>
        <begin position="536"/>
        <end position="558"/>
    </location>
</feature>
<dbReference type="Gene3D" id="1.10.3720.10">
    <property type="entry name" value="MetI-like"/>
    <property type="match status" value="1"/>
</dbReference>
<evidence type="ECO:0000256" key="8">
    <source>
        <dbReference type="SAM" id="MobiDB-lite"/>
    </source>
</evidence>
<evidence type="ECO:0000256" key="3">
    <source>
        <dbReference type="ARBA" id="ARBA00022475"/>
    </source>
</evidence>
<dbReference type="InterPro" id="IPR025966">
    <property type="entry name" value="OppC_N"/>
</dbReference>
<feature type="transmembrane region" description="Helical" evidence="7">
    <location>
        <begin position="139"/>
        <end position="162"/>
    </location>
</feature>
<dbReference type="PROSITE" id="PS50928">
    <property type="entry name" value="ABC_TM1"/>
    <property type="match status" value="1"/>
</dbReference>
<gene>
    <name evidence="10" type="ORF">OB955_21795</name>
</gene>
<feature type="transmembrane region" description="Helical" evidence="7">
    <location>
        <begin position="32"/>
        <end position="53"/>
    </location>
</feature>
<feature type="transmembrane region" description="Helical" evidence="7">
    <location>
        <begin position="394"/>
        <end position="420"/>
    </location>
</feature>
<dbReference type="PANTHER" id="PTHR43386:SF1">
    <property type="entry name" value="D,D-DIPEPTIDE TRANSPORT SYSTEM PERMEASE PROTEIN DDPC-RELATED"/>
    <property type="match status" value="1"/>
</dbReference>
<feature type="transmembrane region" description="Helical" evidence="7">
    <location>
        <begin position="262"/>
        <end position="281"/>
    </location>
</feature>
<evidence type="ECO:0000256" key="4">
    <source>
        <dbReference type="ARBA" id="ARBA00022692"/>
    </source>
</evidence>
<dbReference type="InterPro" id="IPR035906">
    <property type="entry name" value="MetI-like_sf"/>
</dbReference>
<feature type="transmembrane region" description="Helical" evidence="7">
    <location>
        <begin position="210"/>
        <end position="232"/>
    </location>
</feature>
<feature type="transmembrane region" description="Helical" evidence="7">
    <location>
        <begin position="73"/>
        <end position="91"/>
    </location>
</feature>
<organism evidence="10 11">
    <name type="scientific">Natronoglomus mannanivorans</name>
    <dbReference type="NCBI Taxonomy" id="2979990"/>
    <lineage>
        <taxon>Archaea</taxon>
        <taxon>Methanobacteriati</taxon>
        <taxon>Methanobacteriota</taxon>
        <taxon>Stenosarchaea group</taxon>
        <taxon>Halobacteria</taxon>
        <taxon>Halobacteriales</taxon>
        <taxon>Natrialbaceae</taxon>
        <taxon>Natronoglomus</taxon>
    </lineage>
</organism>
<dbReference type="CDD" id="cd06261">
    <property type="entry name" value="TM_PBP2"/>
    <property type="match status" value="1"/>
</dbReference>
<dbReference type="Pfam" id="PF12911">
    <property type="entry name" value="OppC_N"/>
    <property type="match status" value="1"/>
</dbReference>
<sequence length="585" mass="62770">MTGERDQHRNAGRRHLDERSLRERVTANPRPAILWIAGLLALLALELGTIAGVTLEAGSWIGTRTTGLWERGGLSRVALLAVALVGLVGASGRLSAIDRFRVTAGAGVDAEGDSNAAVDADTSESNESRVPNTPRAVDTAVIAALVGTVVVLAIWVGAAGLVRTVGQGTLTWIADLPTLTAREVISNEGYQTPDGTWHGTFLGLSPAVAWALRVVVIYAYALLWVGWVFVGYRWFRTHYRRVEWTPRDDVVDRLRRHRWAQFGMVVVFVFLVMALFAPVLGPTTAEADLYGPYSHTFEYYDQGSGSVEELTVGEANLETRSVGYEAENVGPMSYDEYDRFHPFGTMPDGSDLFTFLVAGARISLVIGLLSVGLSGALATVFALISAYYRGLADLVLVVTGDTVMGVPRLLLLILLTVLLADTWLGGLYDGGILLAVVLAVTGWPYLWRSFRGPALQIAEAEWIDAARGFGQSTTVIMRTHMLPYLVGYLLIYCSMVLGGVILAVAGLSFLGLGITAPTPEWGRAVNLGQDYIATTSWHISLIPGLMITLVVTGFNALGDGVRDAIDPKADDSSSDNASNARGGGV</sequence>
<feature type="transmembrane region" description="Helical" evidence="7">
    <location>
        <begin position="426"/>
        <end position="447"/>
    </location>
</feature>
<evidence type="ECO:0000259" key="9">
    <source>
        <dbReference type="PROSITE" id="PS50928"/>
    </source>
</evidence>
<comment type="similarity">
    <text evidence="7">Belongs to the binding-protein-dependent transport system permease family.</text>
</comment>
<dbReference type="PANTHER" id="PTHR43386">
    <property type="entry name" value="OLIGOPEPTIDE TRANSPORT SYSTEM PERMEASE PROTEIN APPC"/>
    <property type="match status" value="1"/>
</dbReference>
<dbReference type="InterPro" id="IPR000515">
    <property type="entry name" value="MetI-like"/>
</dbReference>
<evidence type="ECO:0000256" key="1">
    <source>
        <dbReference type="ARBA" id="ARBA00004651"/>
    </source>
</evidence>
<reference evidence="10 11" key="1">
    <citation type="submission" date="2022-09" db="EMBL/GenBank/DDBJ databases">
        <title>Enrichment on poylsaccharides allowed isolation of novel metabolic and taxonomic groups of Haloarchaea.</title>
        <authorList>
            <person name="Sorokin D.Y."/>
            <person name="Elcheninov A.G."/>
            <person name="Khizhniak T.V."/>
            <person name="Kolganova T.V."/>
            <person name="Kublanov I.V."/>
        </authorList>
    </citation>
    <scope>NUCLEOTIDE SEQUENCE [LARGE SCALE GENOMIC DNA]</scope>
    <source>
        <strain evidence="10 11">AArc-m2/3/4</strain>
    </source>
</reference>
<dbReference type="EMBL" id="JAOPKB010000018">
    <property type="protein sequence ID" value="MCU4975340.1"/>
    <property type="molecule type" value="Genomic_DNA"/>
</dbReference>
<feature type="transmembrane region" description="Helical" evidence="7">
    <location>
        <begin position="485"/>
        <end position="516"/>
    </location>
</feature>
<keyword evidence="2 7" id="KW-0813">Transport</keyword>
<accession>A0ABT2QK96</accession>
<dbReference type="InterPro" id="IPR050366">
    <property type="entry name" value="BP-dependent_transpt_permease"/>
</dbReference>
<keyword evidence="5 7" id="KW-1133">Transmembrane helix</keyword>
<evidence type="ECO:0000313" key="10">
    <source>
        <dbReference type="EMBL" id="MCU4975340.1"/>
    </source>
</evidence>
<proteinExistence type="inferred from homology"/>
<comment type="caution">
    <text evidence="10">The sequence shown here is derived from an EMBL/GenBank/DDBJ whole genome shotgun (WGS) entry which is preliminary data.</text>
</comment>
<evidence type="ECO:0000313" key="11">
    <source>
        <dbReference type="Proteomes" id="UP001320972"/>
    </source>
</evidence>
<keyword evidence="6 7" id="KW-0472">Membrane</keyword>
<evidence type="ECO:0000256" key="7">
    <source>
        <dbReference type="RuleBase" id="RU363032"/>
    </source>
</evidence>
<keyword evidence="4 7" id="KW-0812">Transmembrane</keyword>
<feature type="domain" description="ABC transmembrane type-1" evidence="9">
    <location>
        <begin position="360"/>
        <end position="558"/>
    </location>
</feature>
<keyword evidence="3" id="KW-1003">Cell membrane</keyword>
<evidence type="ECO:0000256" key="2">
    <source>
        <dbReference type="ARBA" id="ARBA00022448"/>
    </source>
</evidence>
<dbReference type="Proteomes" id="UP001320972">
    <property type="component" value="Unassembled WGS sequence"/>
</dbReference>
<dbReference type="Pfam" id="PF00528">
    <property type="entry name" value="BPD_transp_1"/>
    <property type="match status" value="1"/>
</dbReference>
<dbReference type="SUPFAM" id="SSF161098">
    <property type="entry name" value="MetI-like"/>
    <property type="match status" value="1"/>
</dbReference>
<comment type="subcellular location">
    <subcellularLocation>
        <location evidence="1 7">Cell membrane</location>
        <topology evidence="1 7">Multi-pass membrane protein</topology>
    </subcellularLocation>
</comment>
<keyword evidence="11" id="KW-1185">Reference proteome</keyword>
<protein>
    <submittedName>
        <fullName evidence="10">ABC transporter permease</fullName>
    </submittedName>
</protein>
<dbReference type="RefSeq" id="WP_338009081.1">
    <property type="nucleotide sequence ID" value="NZ_JAOPKB010000018.1"/>
</dbReference>
<evidence type="ECO:0000256" key="5">
    <source>
        <dbReference type="ARBA" id="ARBA00022989"/>
    </source>
</evidence>
<evidence type="ECO:0000256" key="6">
    <source>
        <dbReference type="ARBA" id="ARBA00023136"/>
    </source>
</evidence>
<name>A0ABT2QK96_9EURY</name>
<feature type="region of interest" description="Disordered" evidence="8">
    <location>
        <begin position="113"/>
        <end position="132"/>
    </location>
</feature>
<feature type="transmembrane region" description="Helical" evidence="7">
    <location>
        <begin position="362"/>
        <end position="387"/>
    </location>
</feature>